<dbReference type="EMBL" id="AEXW01000006">
    <property type="protein sequence ID" value="EGD31539.1"/>
    <property type="molecule type" value="Genomic_DNA"/>
</dbReference>
<name>F0I9Q5_STRSA</name>
<reference evidence="1 2" key="1">
    <citation type="submission" date="2011-02" db="EMBL/GenBank/DDBJ databases">
        <authorList>
            <person name="Muzny D."/>
            <person name="Qin X."/>
            <person name="Deng J."/>
            <person name="Jiang H."/>
            <person name="Liu Y."/>
            <person name="Qu J."/>
            <person name="Song X.-Z."/>
            <person name="Zhang L."/>
            <person name="Thornton R."/>
            <person name="Coyle M."/>
            <person name="Francisco L."/>
            <person name="Jackson L."/>
            <person name="Javaid M."/>
            <person name="Korchina V."/>
            <person name="Kovar C."/>
            <person name="Mata R."/>
            <person name="Mathew T."/>
            <person name="Ngo R."/>
            <person name="Nguyen L."/>
            <person name="Nguyen N."/>
            <person name="Okwuonu G."/>
            <person name="Ongeri F."/>
            <person name="Pham C."/>
            <person name="Simmons D."/>
            <person name="Wilczek-Boney K."/>
            <person name="Hale W."/>
            <person name="Jakkamsetti A."/>
            <person name="Pham P."/>
            <person name="Ruth R."/>
            <person name="San Lucas F."/>
            <person name="Warren J."/>
            <person name="Zhang J."/>
            <person name="Zhao Z."/>
            <person name="Zhou C."/>
            <person name="Zhu D."/>
            <person name="Lee S."/>
            <person name="Bess C."/>
            <person name="Blankenburg K."/>
            <person name="Forbes L."/>
            <person name="Fu Q."/>
            <person name="Gubbala S."/>
            <person name="Hirani K."/>
            <person name="Jayaseelan J.C."/>
            <person name="Lara F."/>
            <person name="Munidasa M."/>
            <person name="Palculict T."/>
            <person name="Patil S."/>
            <person name="Pu L.-L."/>
            <person name="Saada N."/>
            <person name="Tang L."/>
            <person name="Weissenberger G."/>
            <person name="Zhu Y."/>
            <person name="Hemphill L."/>
            <person name="Shang Y."/>
            <person name="Youmans B."/>
            <person name="Ayvaz T."/>
            <person name="Ross M."/>
            <person name="Santibanez J."/>
            <person name="Aqrawi P."/>
            <person name="Gross S."/>
            <person name="Joshi V."/>
            <person name="Fowler G."/>
            <person name="Nazareth L."/>
            <person name="Reid J."/>
            <person name="Worley K."/>
            <person name="Petrosino J."/>
            <person name="Highlander S."/>
            <person name="Gibbs R."/>
        </authorList>
    </citation>
    <scope>NUCLEOTIDE SEQUENCE [LARGE SCALE GENOMIC DNA]</scope>
    <source>
        <strain evidence="1 2">SK115</strain>
    </source>
</reference>
<gene>
    <name evidence="1" type="ORF">HMPREF9382_1539</name>
</gene>
<sequence>MFYNDEEKNKIAWQEYTSYKIGDKSKKVPSKREVVFRNCRIISKALFLPASYRITPARLRRGFI</sequence>
<proteinExistence type="predicted"/>
<evidence type="ECO:0000313" key="2">
    <source>
        <dbReference type="Proteomes" id="UP000003351"/>
    </source>
</evidence>
<organism evidence="1 2">
    <name type="scientific">Streptococcus sanguinis SK115</name>
    <dbReference type="NCBI Taxonomy" id="888810"/>
    <lineage>
        <taxon>Bacteria</taxon>
        <taxon>Bacillati</taxon>
        <taxon>Bacillota</taxon>
        <taxon>Bacilli</taxon>
        <taxon>Lactobacillales</taxon>
        <taxon>Streptococcaceae</taxon>
        <taxon>Streptococcus</taxon>
    </lineage>
</organism>
<comment type="caution">
    <text evidence="1">The sequence shown here is derived from an EMBL/GenBank/DDBJ whole genome shotgun (WGS) entry which is preliminary data.</text>
</comment>
<dbReference type="HOGENOM" id="CLU_2866054_0_0_9"/>
<evidence type="ECO:0000313" key="1">
    <source>
        <dbReference type="EMBL" id="EGD31539.1"/>
    </source>
</evidence>
<accession>F0I9Q5</accession>
<protein>
    <submittedName>
        <fullName evidence="1">Uncharacterized protein</fullName>
    </submittedName>
</protein>
<dbReference type="Proteomes" id="UP000003351">
    <property type="component" value="Unassembled WGS sequence"/>
</dbReference>
<dbReference type="AlphaFoldDB" id="F0I9Q5"/>